<keyword evidence="1" id="KW-1133">Transmembrane helix</keyword>
<dbReference type="EMBL" id="QGKY02000089">
    <property type="protein sequence ID" value="KAF2616034.1"/>
    <property type="molecule type" value="Genomic_DNA"/>
</dbReference>
<evidence type="ECO:0000313" key="3">
    <source>
        <dbReference type="EMBL" id="KAF2616034.1"/>
    </source>
</evidence>
<evidence type="ECO:0000259" key="2">
    <source>
        <dbReference type="Pfam" id="PF13962"/>
    </source>
</evidence>
<feature type="transmembrane region" description="Helical" evidence="1">
    <location>
        <begin position="120"/>
        <end position="140"/>
    </location>
</feature>
<dbReference type="Pfam" id="PF13962">
    <property type="entry name" value="PGG"/>
    <property type="match status" value="1"/>
</dbReference>
<feature type="transmembrane region" description="Helical" evidence="1">
    <location>
        <begin position="161"/>
        <end position="188"/>
    </location>
</feature>
<reference evidence="3" key="1">
    <citation type="submission" date="2019-12" db="EMBL/GenBank/DDBJ databases">
        <title>Genome sequencing and annotation of Brassica cretica.</title>
        <authorList>
            <person name="Studholme D.J."/>
            <person name="Sarris P.F."/>
        </authorList>
    </citation>
    <scope>NUCLEOTIDE SEQUENCE</scope>
    <source>
        <strain evidence="3">PFS-102/07</strain>
        <tissue evidence="3">Leaf</tissue>
    </source>
</reference>
<organism evidence="3">
    <name type="scientific">Brassica cretica</name>
    <name type="common">Mustard</name>
    <dbReference type="NCBI Taxonomy" id="69181"/>
    <lineage>
        <taxon>Eukaryota</taxon>
        <taxon>Viridiplantae</taxon>
        <taxon>Streptophyta</taxon>
        <taxon>Embryophyta</taxon>
        <taxon>Tracheophyta</taxon>
        <taxon>Spermatophyta</taxon>
        <taxon>Magnoliopsida</taxon>
        <taxon>eudicotyledons</taxon>
        <taxon>Gunneridae</taxon>
        <taxon>Pentapetalae</taxon>
        <taxon>rosids</taxon>
        <taxon>malvids</taxon>
        <taxon>Brassicales</taxon>
        <taxon>Brassicaceae</taxon>
        <taxon>Brassiceae</taxon>
        <taxon>Brassica</taxon>
    </lineage>
</organism>
<evidence type="ECO:0000256" key="1">
    <source>
        <dbReference type="SAM" id="Phobius"/>
    </source>
</evidence>
<gene>
    <name evidence="3" type="ORF">F2Q70_00012619</name>
</gene>
<comment type="caution">
    <text evidence="3">The sequence shown here is derived from an EMBL/GenBank/DDBJ whole genome shotgun (WGS) entry which is preliminary data.</text>
</comment>
<feature type="transmembrane region" description="Helical" evidence="1">
    <location>
        <begin position="200"/>
        <end position="229"/>
    </location>
</feature>
<accession>A0A8S9M7I4</accession>
<feature type="transmembrane region" description="Helical" evidence="1">
    <location>
        <begin position="65"/>
        <end position="90"/>
    </location>
</feature>
<dbReference type="AlphaFoldDB" id="A0A8S9M7I4"/>
<protein>
    <recommendedName>
        <fullName evidence="2">PGG domain-containing protein</fullName>
    </recommendedName>
</protein>
<sequence>MASSDSQPHKRSDRHETYRPTQDIVIFMVFVAISVAVTFAMGFTCTKFYMSSAPDLDITGLVKKAVFMVFMFCNSITMLASVATVMHLIWAYNLSEFEQVQTALIRAMALVTVALISQDIVIFMVFVAISVAVTFAMGFTCTKFYMSSAPDLDITGLVKKAVFMVFMFCNSITMLASVATVMHLIWAYNLSEFEQVQTALIRAMALVTVALISISVAFVVGCCLVVILLPWSTYFI</sequence>
<feature type="transmembrane region" description="Helical" evidence="1">
    <location>
        <begin position="24"/>
        <end position="44"/>
    </location>
</feature>
<dbReference type="InterPro" id="IPR026961">
    <property type="entry name" value="PGG_dom"/>
</dbReference>
<name>A0A8S9M7I4_BRACR</name>
<proteinExistence type="predicted"/>
<keyword evidence="1" id="KW-0472">Membrane</keyword>
<keyword evidence="1" id="KW-0812">Transmembrane</keyword>
<feature type="domain" description="PGG" evidence="2">
    <location>
        <begin position="122"/>
        <end position="225"/>
    </location>
</feature>